<gene>
    <name evidence="8" type="ORF">NP048_14480</name>
</gene>
<feature type="domain" description="RDD" evidence="7">
    <location>
        <begin position="20"/>
        <end position="152"/>
    </location>
</feature>
<comment type="subcellular location">
    <subcellularLocation>
        <location evidence="1">Cell membrane</location>
        <topology evidence="1">Multi-pass membrane protein</topology>
    </subcellularLocation>
</comment>
<dbReference type="RefSeq" id="WP_227576324.1">
    <property type="nucleotide sequence ID" value="NZ_CP101987.1"/>
</dbReference>
<evidence type="ECO:0000313" key="8">
    <source>
        <dbReference type="EMBL" id="UUI70989.1"/>
    </source>
</evidence>
<feature type="transmembrane region" description="Helical" evidence="6">
    <location>
        <begin position="64"/>
        <end position="84"/>
    </location>
</feature>
<dbReference type="Pfam" id="PF06271">
    <property type="entry name" value="RDD"/>
    <property type="match status" value="1"/>
</dbReference>
<name>A0ABY5KMJ1_9CELL</name>
<dbReference type="InterPro" id="IPR051791">
    <property type="entry name" value="Pra-immunoreactive"/>
</dbReference>
<keyword evidence="9" id="KW-1185">Reference proteome</keyword>
<feature type="transmembrane region" description="Helical" evidence="6">
    <location>
        <begin position="170"/>
        <end position="189"/>
    </location>
</feature>
<organism evidence="8 9">
    <name type="scientific">Cellulomonas xiejunii</name>
    <dbReference type="NCBI Taxonomy" id="2968083"/>
    <lineage>
        <taxon>Bacteria</taxon>
        <taxon>Bacillati</taxon>
        <taxon>Actinomycetota</taxon>
        <taxon>Actinomycetes</taxon>
        <taxon>Micrococcales</taxon>
        <taxon>Cellulomonadaceae</taxon>
        <taxon>Cellulomonas</taxon>
    </lineage>
</organism>
<keyword evidence="3 6" id="KW-0812">Transmembrane</keyword>
<evidence type="ECO:0000256" key="2">
    <source>
        <dbReference type="ARBA" id="ARBA00022475"/>
    </source>
</evidence>
<keyword evidence="5 6" id="KW-0472">Membrane</keyword>
<protein>
    <submittedName>
        <fullName evidence="8">RDD family protein</fullName>
    </submittedName>
</protein>
<evidence type="ECO:0000256" key="4">
    <source>
        <dbReference type="ARBA" id="ARBA00022989"/>
    </source>
</evidence>
<dbReference type="PANTHER" id="PTHR36115">
    <property type="entry name" value="PROLINE-RICH ANTIGEN HOMOLOG-RELATED"/>
    <property type="match status" value="1"/>
</dbReference>
<reference evidence="8 9" key="1">
    <citation type="submission" date="2022-07" db="EMBL/GenBank/DDBJ databases">
        <title>Novel species in genus cellulomonas.</title>
        <authorList>
            <person name="Ye L."/>
        </authorList>
    </citation>
    <scope>NUCLEOTIDE SEQUENCE [LARGE SCALE GENOMIC DNA]</scope>
    <source>
        <strain evidence="9">zg-B89</strain>
    </source>
</reference>
<dbReference type="Proteomes" id="UP001316384">
    <property type="component" value="Chromosome"/>
</dbReference>
<evidence type="ECO:0000313" key="9">
    <source>
        <dbReference type="Proteomes" id="UP001316384"/>
    </source>
</evidence>
<accession>A0ABY5KMJ1</accession>
<keyword evidence="4 6" id="KW-1133">Transmembrane helix</keyword>
<evidence type="ECO:0000256" key="6">
    <source>
        <dbReference type="SAM" id="Phobius"/>
    </source>
</evidence>
<evidence type="ECO:0000256" key="1">
    <source>
        <dbReference type="ARBA" id="ARBA00004651"/>
    </source>
</evidence>
<dbReference type="InterPro" id="IPR010432">
    <property type="entry name" value="RDD"/>
</dbReference>
<dbReference type="EMBL" id="CP101987">
    <property type="protein sequence ID" value="UUI70989.1"/>
    <property type="molecule type" value="Genomic_DNA"/>
</dbReference>
<dbReference type="PANTHER" id="PTHR36115:SF6">
    <property type="entry name" value="PROLINE-RICH ANTIGEN HOMOLOG"/>
    <property type="match status" value="1"/>
</dbReference>
<evidence type="ECO:0000256" key="3">
    <source>
        <dbReference type="ARBA" id="ARBA00022692"/>
    </source>
</evidence>
<feature type="transmembrane region" description="Helical" evidence="6">
    <location>
        <begin position="26"/>
        <end position="44"/>
    </location>
</feature>
<sequence>MTTTPLALPAASDVATPSFASWGRRVVAAFLDGAVLGAVAWFAVGDGVVGPSLQPTFDSAGPEATAPWTSSGVLVGAWLAMLVLQGLTGQTPGRRVLDIAVVRAPVDGPVGGRPGVLRSVVRWFAHLLDAILLLGYLRPLWHAERRTFADSVVGTAVVRCPPPRPRDGKALAVTLAAWVVVLVGLAFGVRIGESGGVDRGAQSVCRLDAQVADAPVHVRAVVLVRETEWDRGIRLWPWVDETRTTERQRLSLEVSWDATGDVGPEAQLLARTTAGGSTVDNEVSVDAGWASFPVERAGAGPVDVDVSVDGRSLTSCTARLPAAA</sequence>
<evidence type="ECO:0000256" key="5">
    <source>
        <dbReference type="ARBA" id="ARBA00023136"/>
    </source>
</evidence>
<evidence type="ECO:0000259" key="7">
    <source>
        <dbReference type="Pfam" id="PF06271"/>
    </source>
</evidence>
<proteinExistence type="predicted"/>
<keyword evidence="2" id="KW-1003">Cell membrane</keyword>